<gene>
    <name evidence="9" type="ORF">HNR53_003064</name>
</gene>
<evidence type="ECO:0000256" key="3">
    <source>
        <dbReference type="ARBA" id="ARBA00022475"/>
    </source>
</evidence>
<feature type="transmembrane region" description="Helical" evidence="7">
    <location>
        <begin position="153"/>
        <end position="169"/>
    </location>
</feature>
<organism evidence="9 10">
    <name type="scientific">Bacillus benzoevorans</name>
    <dbReference type="NCBI Taxonomy" id="1456"/>
    <lineage>
        <taxon>Bacteria</taxon>
        <taxon>Bacillati</taxon>
        <taxon>Bacillota</taxon>
        <taxon>Bacilli</taxon>
        <taxon>Bacillales</taxon>
        <taxon>Bacillaceae</taxon>
        <taxon>Bacillus</taxon>
    </lineage>
</organism>
<evidence type="ECO:0000259" key="8">
    <source>
        <dbReference type="Pfam" id="PF00892"/>
    </source>
</evidence>
<feature type="transmembrane region" description="Helical" evidence="7">
    <location>
        <begin position="212"/>
        <end position="234"/>
    </location>
</feature>
<dbReference type="AlphaFoldDB" id="A0A7X0HVJ3"/>
<dbReference type="EMBL" id="JACHGK010000011">
    <property type="protein sequence ID" value="MBB6446405.1"/>
    <property type="molecule type" value="Genomic_DNA"/>
</dbReference>
<dbReference type="PANTHER" id="PTHR32322:SF18">
    <property type="entry name" value="S-ADENOSYLMETHIONINE_S-ADENOSYLHOMOCYSTEINE TRANSPORTER"/>
    <property type="match status" value="1"/>
</dbReference>
<evidence type="ECO:0000313" key="10">
    <source>
        <dbReference type="Proteomes" id="UP000531594"/>
    </source>
</evidence>
<evidence type="ECO:0000256" key="7">
    <source>
        <dbReference type="SAM" id="Phobius"/>
    </source>
</evidence>
<dbReference type="GO" id="GO:0005886">
    <property type="term" value="C:plasma membrane"/>
    <property type="evidence" value="ECO:0007669"/>
    <property type="project" value="UniProtKB-SubCell"/>
</dbReference>
<evidence type="ECO:0000256" key="5">
    <source>
        <dbReference type="ARBA" id="ARBA00022989"/>
    </source>
</evidence>
<dbReference type="RefSeq" id="WP_184527397.1">
    <property type="nucleotide sequence ID" value="NZ_JACHGK010000011.1"/>
</dbReference>
<feature type="transmembrane region" description="Helical" evidence="7">
    <location>
        <begin position="94"/>
        <end position="115"/>
    </location>
</feature>
<comment type="caution">
    <text evidence="9">The sequence shown here is derived from an EMBL/GenBank/DDBJ whole genome shotgun (WGS) entry which is preliminary data.</text>
</comment>
<keyword evidence="4 7" id="KW-0812">Transmembrane</keyword>
<dbReference type="InterPro" id="IPR050638">
    <property type="entry name" value="AA-Vitamin_Transporters"/>
</dbReference>
<name>A0A7X0HVJ3_9BACI</name>
<keyword evidence="3" id="KW-1003">Cell membrane</keyword>
<evidence type="ECO:0000256" key="4">
    <source>
        <dbReference type="ARBA" id="ARBA00022692"/>
    </source>
</evidence>
<dbReference type="SUPFAM" id="SSF103481">
    <property type="entry name" value="Multidrug resistance efflux transporter EmrE"/>
    <property type="match status" value="2"/>
</dbReference>
<sequence length="314" mass="34328">MNTMKIYLILVVNMVFWGFNISFVKIIVDRVPPVTATSFRLFIAAVTVFLILGLTRRVRFPHKNEWGYMFGGSLTSIVSHHFFLSIGLTQTSAMNAGLILGMGPLITVLLSFVFFKKKPTLITALGFILGSAGVSLTVLFGSGKLQGINLGDFEVFLSIFVQAFGFILINKAAKTMDSVLLTAYMLLIASIFLFFVSLRMEPTGFTAFVKGFPSIWVIFFLSAVLSTGLGQMIYNYAIGQVGAATASIFLNLNTLFSVIGAALFLQEAIKAAHFIGFVLIVTGVIMGSGTLETFIRQQRKKKVQLPQSVKASNH</sequence>
<protein>
    <submittedName>
        <fullName evidence="9">Drug/metabolite transporter (DMT)-like permease</fullName>
    </submittedName>
</protein>
<proteinExistence type="inferred from homology"/>
<dbReference type="InterPro" id="IPR037185">
    <property type="entry name" value="EmrE-like"/>
</dbReference>
<feature type="transmembrane region" description="Helical" evidence="7">
    <location>
        <begin position="34"/>
        <end position="54"/>
    </location>
</feature>
<feature type="transmembrane region" description="Helical" evidence="7">
    <location>
        <begin position="122"/>
        <end position="141"/>
    </location>
</feature>
<feature type="transmembrane region" description="Helical" evidence="7">
    <location>
        <begin position="7"/>
        <end position="28"/>
    </location>
</feature>
<evidence type="ECO:0000256" key="2">
    <source>
        <dbReference type="ARBA" id="ARBA00007362"/>
    </source>
</evidence>
<evidence type="ECO:0000256" key="6">
    <source>
        <dbReference type="ARBA" id="ARBA00023136"/>
    </source>
</evidence>
<feature type="transmembrane region" description="Helical" evidence="7">
    <location>
        <begin position="271"/>
        <end position="295"/>
    </location>
</feature>
<keyword evidence="5 7" id="KW-1133">Transmembrane helix</keyword>
<feature type="domain" description="EamA" evidence="8">
    <location>
        <begin position="150"/>
        <end position="286"/>
    </location>
</feature>
<dbReference type="PANTHER" id="PTHR32322">
    <property type="entry name" value="INNER MEMBRANE TRANSPORTER"/>
    <property type="match status" value="1"/>
</dbReference>
<feature type="transmembrane region" description="Helical" evidence="7">
    <location>
        <begin position="66"/>
        <end position="88"/>
    </location>
</feature>
<dbReference type="Proteomes" id="UP000531594">
    <property type="component" value="Unassembled WGS sequence"/>
</dbReference>
<keyword evidence="10" id="KW-1185">Reference proteome</keyword>
<evidence type="ECO:0000313" key="9">
    <source>
        <dbReference type="EMBL" id="MBB6446405.1"/>
    </source>
</evidence>
<comment type="similarity">
    <text evidence="2">Belongs to the EamA transporter family.</text>
</comment>
<evidence type="ECO:0000256" key="1">
    <source>
        <dbReference type="ARBA" id="ARBA00004651"/>
    </source>
</evidence>
<feature type="domain" description="EamA" evidence="8">
    <location>
        <begin position="5"/>
        <end position="138"/>
    </location>
</feature>
<dbReference type="Pfam" id="PF00892">
    <property type="entry name" value="EamA"/>
    <property type="match status" value="2"/>
</dbReference>
<accession>A0A7X0HVJ3</accession>
<feature type="transmembrane region" description="Helical" evidence="7">
    <location>
        <begin position="241"/>
        <end position="265"/>
    </location>
</feature>
<feature type="transmembrane region" description="Helical" evidence="7">
    <location>
        <begin position="181"/>
        <end position="200"/>
    </location>
</feature>
<keyword evidence="6 7" id="KW-0472">Membrane</keyword>
<dbReference type="InterPro" id="IPR000620">
    <property type="entry name" value="EamA_dom"/>
</dbReference>
<reference evidence="9 10" key="1">
    <citation type="submission" date="2020-08" db="EMBL/GenBank/DDBJ databases">
        <title>Genomic Encyclopedia of Type Strains, Phase IV (KMG-IV): sequencing the most valuable type-strain genomes for metagenomic binning, comparative biology and taxonomic classification.</title>
        <authorList>
            <person name="Goeker M."/>
        </authorList>
    </citation>
    <scope>NUCLEOTIDE SEQUENCE [LARGE SCALE GENOMIC DNA]</scope>
    <source>
        <strain evidence="9 10">DSM 5391</strain>
    </source>
</reference>
<comment type="subcellular location">
    <subcellularLocation>
        <location evidence="1">Cell membrane</location>
        <topology evidence="1">Multi-pass membrane protein</topology>
    </subcellularLocation>
</comment>